<accession>A0A7S0BZI5</accession>
<gene>
    <name evidence="1" type="ORF">PINE0816_LOCUS4355</name>
</gene>
<proteinExistence type="predicted"/>
<reference evidence="1" key="1">
    <citation type="submission" date="2021-01" db="EMBL/GenBank/DDBJ databases">
        <authorList>
            <person name="Corre E."/>
            <person name="Pelletier E."/>
            <person name="Niang G."/>
            <person name="Scheremetjew M."/>
            <person name="Finn R."/>
            <person name="Kale V."/>
            <person name="Holt S."/>
            <person name="Cochrane G."/>
            <person name="Meng A."/>
            <person name="Brown T."/>
            <person name="Cohen L."/>
        </authorList>
    </citation>
    <scope>NUCLEOTIDE SEQUENCE</scope>
    <source>
        <strain evidence="1">CCAP1064/1</strain>
    </source>
</reference>
<dbReference type="AlphaFoldDB" id="A0A7S0BZI5"/>
<protein>
    <submittedName>
        <fullName evidence="1">Uncharacterized protein</fullName>
    </submittedName>
</protein>
<dbReference type="EMBL" id="HBEL01009111">
    <property type="protein sequence ID" value="CAD8408235.1"/>
    <property type="molecule type" value="Transcribed_RNA"/>
</dbReference>
<evidence type="ECO:0000313" key="1">
    <source>
        <dbReference type="EMBL" id="CAD8408235.1"/>
    </source>
</evidence>
<name>A0A7S0BZI5_9STRA</name>
<organism evidence="1">
    <name type="scientific">Proboscia inermis</name>
    <dbReference type="NCBI Taxonomy" id="420281"/>
    <lineage>
        <taxon>Eukaryota</taxon>
        <taxon>Sar</taxon>
        <taxon>Stramenopiles</taxon>
        <taxon>Ochrophyta</taxon>
        <taxon>Bacillariophyta</taxon>
        <taxon>Coscinodiscophyceae</taxon>
        <taxon>Rhizosoleniophycidae</taxon>
        <taxon>Rhizosoleniales</taxon>
        <taxon>Rhizosoleniaceae</taxon>
        <taxon>Proboscia</taxon>
    </lineage>
</organism>
<sequence length="275" mass="30819">MKKETKNSAENTTSLVHRLTKSLSLPDLVSGVTCAMIDHYVKEQFNQGTLSEKKISTMCVSMIYLVCIAGSTMQRLACQTLKSEKLECKRKSQMEYCSFANAGLKRAKQDSLSFTKEKGLNASKRVHTAEMNVAETKPTPEVQASISNSGKRKAEKMLEPEDCFDQLDNFDADLAYSSVDASKCSLNPTQNVNSLRGWQTWSEQKSWNRDLILIEKSACISRRMIHNFCSKNLFPRRAELLERGQEWLQKEAESGCGSYMANLTTAASIMVLGKP</sequence>